<dbReference type="GO" id="GO:0016491">
    <property type="term" value="F:oxidoreductase activity"/>
    <property type="evidence" value="ECO:0007669"/>
    <property type="project" value="UniProtKB-KW"/>
</dbReference>
<dbReference type="Gene3D" id="3.40.50.720">
    <property type="entry name" value="NAD(P)-binding Rossmann-like Domain"/>
    <property type="match status" value="1"/>
</dbReference>
<dbReference type="AlphaFoldDB" id="A0AAN9U8J1"/>
<keyword evidence="2" id="KW-0521">NADP</keyword>
<dbReference type="PANTHER" id="PTHR43544:SF7">
    <property type="entry name" value="NADB-LER2"/>
    <property type="match status" value="1"/>
</dbReference>
<keyword evidence="5" id="KW-1185">Reference proteome</keyword>
<evidence type="ECO:0000256" key="2">
    <source>
        <dbReference type="ARBA" id="ARBA00022857"/>
    </source>
</evidence>
<evidence type="ECO:0000313" key="5">
    <source>
        <dbReference type="Proteomes" id="UP001320420"/>
    </source>
</evidence>
<evidence type="ECO:0000256" key="3">
    <source>
        <dbReference type="ARBA" id="ARBA00023002"/>
    </source>
</evidence>
<keyword evidence="3" id="KW-0560">Oxidoreductase</keyword>
<evidence type="ECO:0000256" key="1">
    <source>
        <dbReference type="ARBA" id="ARBA00006484"/>
    </source>
</evidence>
<dbReference type="InterPro" id="IPR036291">
    <property type="entry name" value="NAD(P)-bd_dom_sf"/>
</dbReference>
<name>A0AAN9U8J1_9PEZI</name>
<dbReference type="InterPro" id="IPR002347">
    <property type="entry name" value="SDR_fam"/>
</dbReference>
<dbReference type="Pfam" id="PF00106">
    <property type="entry name" value="adh_short"/>
    <property type="match status" value="1"/>
</dbReference>
<accession>A0AAN9U8J1</accession>
<comment type="caution">
    <text evidence="4">The sequence shown here is derived from an EMBL/GenBank/DDBJ whole genome shotgun (WGS) entry which is preliminary data.</text>
</comment>
<dbReference type="Proteomes" id="UP001320420">
    <property type="component" value="Unassembled WGS sequence"/>
</dbReference>
<proteinExistence type="inferred from homology"/>
<dbReference type="EMBL" id="JAKJXP020000140">
    <property type="protein sequence ID" value="KAK7743310.1"/>
    <property type="molecule type" value="Genomic_DNA"/>
</dbReference>
<dbReference type="GO" id="GO:0005737">
    <property type="term" value="C:cytoplasm"/>
    <property type="evidence" value="ECO:0007669"/>
    <property type="project" value="TreeGrafter"/>
</dbReference>
<gene>
    <name evidence="4" type="ORF">SLS62_010682</name>
</gene>
<dbReference type="PANTHER" id="PTHR43544">
    <property type="entry name" value="SHORT-CHAIN DEHYDROGENASE/REDUCTASE"/>
    <property type="match status" value="1"/>
</dbReference>
<sequence length="170" mass="18665">MLDYHPNYPSVFGGLGLGRALTIRFLSQPNATVVAAVRDPEHPTSKSLSALPHGEDSKLIIVKIDSVSDTDAQDAVKLIQTKHGIDKLDIVAANAGYGTVYGDLSQVKPQEVRDLFDINAIGARHFGYEQGFVPVDTAADFVFDQIEKATREQTSGKFVTIDETREFNEW</sequence>
<dbReference type="SUPFAM" id="SSF51735">
    <property type="entry name" value="NAD(P)-binding Rossmann-fold domains"/>
    <property type="match status" value="1"/>
</dbReference>
<dbReference type="InterPro" id="IPR051468">
    <property type="entry name" value="Fungal_SecMetab_SDRs"/>
</dbReference>
<organism evidence="4 5">
    <name type="scientific">Diatrype stigma</name>
    <dbReference type="NCBI Taxonomy" id="117547"/>
    <lineage>
        <taxon>Eukaryota</taxon>
        <taxon>Fungi</taxon>
        <taxon>Dikarya</taxon>
        <taxon>Ascomycota</taxon>
        <taxon>Pezizomycotina</taxon>
        <taxon>Sordariomycetes</taxon>
        <taxon>Xylariomycetidae</taxon>
        <taxon>Xylariales</taxon>
        <taxon>Diatrypaceae</taxon>
        <taxon>Diatrype</taxon>
    </lineage>
</organism>
<reference evidence="4 5" key="1">
    <citation type="submission" date="2024-02" db="EMBL/GenBank/DDBJ databases">
        <title>De novo assembly and annotation of 12 fungi associated with fruit tree decline syndrome in Ontario, Canada.</title>
        <authorList>
            <person name="Sulman M."/>
            <person name="Ellouze W."/>
            <person name="Ilyukhin E."/>
        </authorList>
    </citation>
    <scope>NUCLEOTIDE SEQUENCE [LARGE SCALE GENOMIC DNA]</scope>
    <source>
        <strain evidence="4 5">M11/M66-122</strain>
    </source>
</reference>
<evidence type="ECO:0000313" key="4">
    <source>
        <dbReference type="EMBL" id="KAK7743310.1"/>
    </source>
</evidence>
<protein>
    <submittedName>
        <fullName evidence="4">Uncharacterized protein</fullName>
    </submittedName>
</protein>
<comment type="similarity">
    <text evidence="1">Belongs to the short-chain dehydrogenases/reductases (SDR) family.</text>
</comment>